<accession>A0AA48H5X9</accession>
<dbReference type="KEGG" id="msil:METEAL_16270"/>
<evidence type="ECO:0000256" key="2">
    <source>
        <dbReference type="ARBA" id="ARBA00022737"/>
    </source>
</evidence>
<dbReference type="PANTHER" id="PTHR46580:SF4">
    <property type="entry name" value="ATP_GTP-BINDING PROTEIN"/>
    <property type="match status" value="1"/>
</dbReference>
<dbReference type="PANTHER" id="PTHR46580">
    <property type="entry name" value="SENSOR KINASE-RELATED"/>
    <property type="match status" value="1"/>
</dbReference>
<protein>
    <recommendedName>
        <fullName evidence="6">VCBS repeat-containing protein</fullName>
    </recommendedName>
</protein>
<proteinExistence type="predicted"/>
<keyword evidence="1" id="KW-0732">Signal</keyword>
<dbReference type="GO" id="GO:0008305">
    <property type="term" value="C:integrin complex"/>
    <property type="evidence" value="ECO:0007669"/>
    <property type="project" value="InterPro"/>
</dbReference>
<dbReference type="InterPro" id="IPR013519">
    <property type="entry name" value="Int_alpha_beta-p"/>
</dbReference>
<dbReference type="AlphaFoldDB" id="A0AA48H5X9"/>
<keyword evidence="3" id="KW-0325">Glycoprotein</keyword>
<dbReference type="EMBL" id="AP027080">
    <property type="protein sequence ID" value="BDU72453.1"/>
    <property type="molecule type" value="Genomic_DNA"/>
</dbReference>
<dbReference type="SMART" id="SM00191">
    <property type="entry name" value="Int_alpha"/>
    <property type="match status" value="3"/>
</dbReference>
<dbReference type="Gene3D" id="2.130.10.130">
    <property type="entry name" value="Integrin alpha, N-terminal"/>
    <property type="match status" value="2"/>
</dbReference>
<reference evidence="5" key="1">
    <citation type="journal article" date="2023" name="Int. J. Syst. Evol. Microbiol.">
        <title>Mesoterricola silvestris gen. nov., sp. nov., Mesoterricola sediminis sp. nov., Geothrix oryzae sp. nov., Geothrix edaphica sp. nov., Geothrix rubra sp. nov., and Geothrix limicola sp. nov., six novel members of Acidobacteriota isolated from soils.</title>
        <authorList>
            <person name="Itoh H."/>
            <person name="Sugisawa Y."/>
            <person name="Mise K."/>
            <person name="Xu Z."/>
            <person name="Kuniyasu M."/>
            <person name="Ushijima N."/>
            <person name="Kawano K."/>
            <person name="Kobayashi E."/>
            <person name="Shiratori Y."/>
            <person name="Masuda Y."/>
            <person name="Senoo K."/>
        </authorList>
    </citation>
    <scope>NUCLEOTIDE SEQUENCE [LARGE SCALE GENOMIC DNA]</scope>
    <source>
        <strain evidence="5">W79</strain>
    </source>
</reference>
<evidence type="ECO:0000313" key="5">
    <source>
        <dbReference type="Proteomes" id="UP001238179"/>
    </source>
</evidence>
<dbReference type="InterPro" id="IPR028994">
    <property type="entry name" value="Integrin_alpha_N"/>
</dbReference>
<evidence type="ECO:0008006" key="6">
    <source>
        <dbReference type="Google" id="ProtNLM"/>
    </source>
</evidence>
<sequence>MGTRSMNQILWGAPLVAGLAALQLSCSGDSHYQRSGFADYPVTWVAVADLNGDGLVDIVDAVHFEGGGAAASGWVSARVQDPAARGTYLDPVQTAAGANPAFLVAARLSPAGNPGVVVANRQLAPGAGASNQVSVLFPDPAVPGGFKAPVALPVGTRNPVAAAVGDLDGDTYPDVVVAADGASTLLLFTQQAPGGTFAAPVALAAGGEPTSVAVADLNGDGLADIVATTSGNQVSVFLQDPAHPGSFLPRVDYAVGVHPVAVAVADLNGDGLPDLVVANNGTGTAPTTQGVSVLLQASGGAFQPAVTYDAGDAFASAVAVGDLDGDGRPDIVVANAGVPGDPGSVAVLIQDGTGAFKAPVRYGGVQGPGSVAIADVDGDGLPDLVLGDGGLFVRFQIPGRPGVFGPPAQYRQ</sequence>
<dbReference type="InterPro" id="IPR013517">
    <property type="entry name" value="FG-GAP"/>
</dbReference>
<dbReference type="PRINTS" id="PR01185">
    <property type="entry name" value="INTEGRINA"/>
</dbReference>
<dbReference type="InterPro" id="IPR000413">
    <property type="entry name" value="Integrin_alpha"/>
</dbReference>
<evidence type="ECO:0000256" key="1">
    <source>
        <dbReference type="ARBA" id="ARBA00022729"/>
    </source>
</evidence>
<evidence type="ECO:0000313" key="4">
    <source>
        <dbReference type="EMBL" id="BDU72453.1"/>
    </source>
</evidence>
<keyword evidence="2" id="KW-0677">Repeat</keyword>
<keyword evidence="5" id="KW-1185">Reference proteome</keyword>
<gene>
    <name evidence="4" type="ORF">METEAL_16270</name>
</gene>
<organism evidence="4 5">
    <name type="scientific">Mesoterricola silvestris</name>
    <dbReference type="NCBI Taxonomy" id="2927979"/>
    <lineage>
        <taxon>Bacteria</taxon>
        <taxon>Pseudomonadati</taxon>
        <taxon>Acidobacteriota</taxon>
        <taxon>Holophagae</taxon>
        <taxon>Holophagales</taxon>
        <taxon>Holophagaceae</taxon>
        <taxon>Mesoterricola</taxon>
    </lineage>
</organism>
<dbReference type="Pfam" id="PF13517">
    <property type="entry name" value="FG-GAP_3"/>
    <property type="match status" value="2"/>
</dbReference>
<dbReference type="Proteomes" id="UP001238179">
    <property type="component" value="Chromosome"/>
</dbReference>
<dbReference type="SUPFAM" id="SSF69318">
    <property type="entry name" value="Integrin alpha N-terminal domain"/>
    <property type="match status" value="1"/>
</dbReference>
<evidence type="ECO:0000256" key="3">
    <source>
        <dbReference type="ARBA" id="ARBA00023180"/>
    </source>
</evidence>
<name>A0AA48H5X9_9BACT</name>
<dbReference type="GO" id="GO:0007155">
    <property type="term" value="P:cell adhesion"/>
    <property type="evidence" value="ECO:0007669"/>
    <property type="project" value="InterPro"/>
</dbReference>